<dbReference type="OrthoDB" id="9804734at2"/>
<dbReference type="PANTHER" id="PTHR11496">
    <property type="entry name" value="ALCOHOL DEHYDROGENASE"/>
    <property type="match status" value="1"/>
</dbReference>
<dbReference type="RefSeq" id="WP_094378968.1">
    <property type="nucleotide sequence ID" value="NZ_NOKA02000061.1"/>
</dbReference>
<dbReference type="SUPFAM" id="SSF56796">
    <property type="entry name" value="Dehydroquinate synthase-like"/>
    <property type="match status" value="1"/>
</dbReference>
<keyword evidence="5" id="KW-1185">Reference proteome</keyword>
<protein>
    <submittedName>
        <fullName evidence="4">Iron-containing alcohol dehydrogenase</fullName>
    </submittedName>
</protein>
<keyword evidence="1" id="KW-0560">Oxidoreductase</keyword>
<dbReference type="FunFam" id="3.40.50.1970:FF:000003">
    <property type="entry name" value="Alcohol dehydrogenase, iron-containing"/>
    <property type="match status" value="1"/>
</dbReference>
<dbReference type="Pfam" id="PF00465">
    <property type="entry name" value="Fe-ADH"/>
    <property type="match status" value="1"/>
</dbReference>
<evidence type="ECO:0000259" key="3">
    <source>
        <dbReference type="Pfam" id="PF25137"/>
    </source>
</evidence>
<dbReference type="InterPro" id="IPR056798">
    <property type="entry name" value="ADH_Fe_C"/>
</dbReference>
<feature type="domain" description="Alcohol dehydrogenase iron-type/glycerol dehydrogenase GldA" evidence="2">
    <location>
        <begin position="8"/>
        <end position="159"/>
    </location>
</feature>
<evidence type="ECO:0000313" key="4">
    <source>
        <dbReference type="EMBL" id="RDY29835.1"/>
    </source>
</evidence>
<dbReference type="FunFam" id="1.20.1090.10:FF:000001">
    <property type="entry name" value="Aldehyde-alcohol dehydrogenase"/>
    <property type="match status" value="1"/>
</dbReference>
<gene>
    <name evidence="4" type="ORF">CG710_017745</name>
</gene>
<dbReference type="AlphaFoldDB" id="A0A371JAQ0"/>
<reference evidence="4 5" key="1">
    <citation type="journal article" date="2017" name="Genome Announc.">
        <title>Draft Genome Sequence of a Sporulating and Motile Strain of Lachnotalea glycerini Isolated from Water in Quebec City, Canada.</title>
        <authorList>
            <person name="Maheux A.F."/>
            <person name="Boudreau D.K."/>
            <person name="Berube E."/>
            <person name="Boissinot M."/>
            <person name="Raymond F."/>
            <person name="Brodeur S."/>
            <person name="Corbeil J."/>
            <person name="Isabel S."/>
            <person name="Omar R.F."/>
            <person name="Bergeron M.G."/>
        </authorList>
    </citation>
    <scope>NUCLEOTIDE SEQUENCE [LARGE SCALE GENOMIC DNA]</scope>
    <source>
        <strain evidence="4 5">CCRI-19302</strain>
    </source>
</reference>
<dbReference type="Gene3D" id="3.40.50.1970">
    <property type="match status" value="1"/>
</dbReference>
<name>A0A371JAQ0_9FIRM</name>
<evidence type="ECO:0000259" key="2">
    <source>
        <dbReference type="Pfam" id="PF00465"/>
    </source>
</evidence>
<evidence type="ECO:0000256" key="1">
    <source>
        <dbReference type="ARBA" id="ARBA00023002"/>
    </source>
</evidence>
<dbReference type="EMBL" id="NOKA02000061">
    <property type="protein sequence ID" value="RDY29835.1"/>
    <property type="molecule type" value="Genomic_DNA"/>
</dbReference>
<dbReference type="InterPro" id="IPR001670">
    <property type="entry name" value="ADH_Fe/GldA"/>
</dbReference>
<evidence type="ECO:0000313" key="5">
    <source>
        <dbReference type="Proteomes" id="UP000216411"/>
    </source>
</evidence>
<dbReference type="InterPro" id="IPR018211">
    <property type="entry name" value="ADH_Fe_CS"/>
</dbReference>
<dbReference type="Gene3D" id="1.20.1090.10">
    <property type="entry name" value="Dehydroquinate synthase-like - alpha domain"/>
    <property type="match status" value="1"/>
</dbReference>
<sequence length="381" mass="41603">MKSFDIKTKIYFGDHALDRLSDLPYQRVMVITDPFVVQSGMIKLITYRLEEGSTVHEVFSDVVPDPPIDKIAVGIKALLEYKPDAIIAVGGGSAIDSAKSIKKFASDIGNLSEVPLIAIPTTSGTGSEVTSFAVISDPKNQVKYPLVSDQLIPSEAILDAELVRSVPPAITADTGMDVLTHAIEAYVSINNNEFSAALAEKSIEICGVWLLRAYLDGNDMHARKKIHVASCLAGLAFNSASLGLNHGMAHPLGANFHIPHGRANAMLLPHIIEFNSDINIHSKSKEEYLPAVKKYCNIAKLLGLNNFNEITTVRSLVNWIQFMLKEMNIPISVSQTDKVTENEYMSKIDALADAALADGCTATNPRVPTKTQVKEIYRNLW</sequence>
<dbReference type="PROSITE" id="PS00913">
    <property type="entry name" value="ADH_IRON_1"/>
    <property type="match status" value="1"/>
</dbReference>
<dbReference type="Proteomes" id="UP000216411">
    <property type="component" value="Unassembled WGS sequence"/>
</dbReference>
<dbReference type="GO" id="GO:0004022">
    <property type="term" value="F:alcohol dehydrogenase (NAD+) activity"/>
    <property type="evidence" value="ECO:0007669"/>
    <property type="project" value="TreeGrafter"/>
</dbReference>
<comment type="caution">
    <text evidence="4">The sequence shown here is derived from an EMBL/GenBank/DDBJ whole genome shotgun (WGS) entry which is preliminary data.</text>
</comment>
<dbReference type="InterPro" id="IPR039697">
    <property type="entry name" value="Alcohol_dehydrogenase_Fe"/>
</dbReference>
<dbReference type="Pfam" id="PF25137">
    <property type="entry name" value="ADH_Fe_C"/>
    <property type="match status" value="1"/>
</dbReference>
<feature type="domain" description="Fe-containing alcohol dehydrogenase-like C-terminal" evidence="3">
    <location>
        <begin position="171"/>
        <end position="380"/>
    </location>
</feature>
<dbReference type="GO" id="GO:0046872">
    <property type="term" value="F:metal ion binding"/>
    <property type="evidence" value="ECO:0007669"/>
    <property type="project" value="InterPro"/>
</dbReference>
<dbReference type="PANTHER" id="PTHR11496:SF83">
    <property type="entry name" value="HYDROXYACID-OXOACID TRANSHYDROGENASE, MITOCHONDRIAL"/>
    <property type="match status" value="1"/>
</dbReference>
<dbReference type="CDD" id="cd08180">
    <property type="entry name" value="PDD"/>
    <property type="match status" value="1"/>
</dbReference>
<accession>A0A371JAQ0</accession>
<organism evidence="4 5">
    <name type="scientific">Lachnotalea glycerini</name>
    <dbReference type="NCBI Taxonomy" id="1763509"/>
    <lineage>
        <taxon>Bacteria</taxon>
        <taxon>Bacillati</taxon>
        <taxon>Bacillota</taxon>
        <taxon>Clostridia</taxon>
        <taxon>Lachnospirales</taxon>
        <taxon>Lachnospiraceae</taxon>
        <taxon>Lachnotalea</taxon>
    </lineage>
</organism>
<proteinExistence type="predicted"/>